<dbReference type="PhylomeDB" id="A0A0G4GKQ9"/>
<protein>
    <recommendedName>
        <fullName evidence="3">Fe2OG dioxygenase domain-containing protein</fullName>
    </recommendedName>
</protein>
<gene>
    <name evidence="2" type="ORF">Cvel_22332</name>
</gene>
<name>A0A0G4GKQ9_9ALVE</name>
<proteinExistence type="predicted"/>
<accession>A0A0G4GKQ9</accession>
<dbReference type="Pfam" id="PF05721">
    <property type="entry name" value="PhyH"/>
    <property type="match status" value="1"/>
</dbReference>
<evidence type="ECO:0008006" key="3">
    <source>
        <dbReference type="Google" id="ProtNLM"/>
    </source>
</evidence>
<dbReference type="SUPFAM" id="SSF51197">
    <property type="entry name" value="Clavaminate synthase-like"/>
    <property type="match status" value="1"/>
</dbReference>
<dbReference type="GO" id="GO:0046872">
    <property type="term" value="F:metal ion binding"/>
    <property type="evidence" value="ECO:0007669"/>
    <property type="project" value="UniProtKB-ARBA"/>
</dbReference>
<evidence type="ECO:0000256" key="1">
    <source>
        <dbReference type="ARBA" id="ARBA00001962"/>
    </source>
</evidence>
<evidence type="ECO:0000313" key="2">
    <source>
        <dbReference type="EMBL" id="CEM30585.1"/>
    </source>
</evidence>
<comment type="cofactor">
    <cofactor evidence="1">
        <name>Fe cation</name>
        <dbReference type="ChEBI" id="CHEBI:24875"/>
    </cofactor>
</comment>
<reference evidence="2" key="1">
    <citation type="submission" date="2014-11" db="EMBL/GenBank/DDBJ databases">
        <authorList>
            <person name="Otto D Thomas"/>
            <person name="Naeem Raeece"/>
        </authorList>
    </citation>
    <scope>NUCLEOTIDE SEQUENCE</scope>
</reference>
<organism evidence="2">
    <name type="scientific">Chromera velia CCMP2878</name>
    <dbReference type="NCBI Taxonomy" id="1169474"/>
    <lineage>
        <taxon>Eukaryota</taxon>
        <taxon>Sar</taxon>
        <taxon>Alveolata</taxon>
        <taxon>Colpodellida</taxon>
        <taxon>Chromeraceae</taxon>
        <taxon>Chromera</taxon>
    </lineage>
</organism>
<dbReference type="Gene3D" id="2.60.120.620">
    <property type="entry name" value="q2cbj1_9rhob like domain"/>
    <property type="match status" value="1"/>
</dbReference>
<dbReference type="PANTHER" id="PTHR20883">
    <property type="entry name" value="PHYTANOYL-COA DIOXYGENASE DOMAIN CONTAINING 1"/>
    <property type="match status" value="1"/>
</dbReference>
<dbReference type="EMBL" id="CDMZ01001309">
    <property type="protein sequence ID" value="CEM30585.1"/>
    <property type="molecule type" value="Genomic_DNA"/>
</dbReference>
<dbReference type="VEuPathDB" id="CryptoDB:Cvel_22332"/>
<dbReference type="GO" id="GO:0016491">
    <property type="term" value="F:oxidoreductase activity"/>
    <property type="evidence" value="ECO:0007669"/>
    <property type="project" value="UniProtKB-ARBA"/>
</dbReference>
<dbReference type="AlphaFoldDB" id="A0A0G4GKQ9"/>
<sequence>MAENPLKAGGRQLSADEIAAYHRDGMLVVRNFFSKEEEAVVVRATNDIQNFPEEKGKQMIYFETTPSGERRLCRTENYIPYHSELKALFEGKLVDAVADLLGEPAVLFKEKINYKFPGAKGFGAHQDSPAYKEFPQKTILTAMVSADPSTIENGCLEMVRGKHTEGIVAQNDDGTISTSLCETYKWESLLLGPADVAFFSADTPHRSGPNASQGSRRAHFLTFNPASEGQHRDGYYAEKRKKFPPPVEMEPGKDYSEGAKIYNLANPISVNRPDSGADAARPGVAAAATSNSLAAVSAS</sequence>
<dbReference type="InterPro" id="IPR008775">
    <property type="entry name" value="Phytyl_CoA_dOase-like"/>
</dbReference>
<dbReference type="PANTHER" id="PTHR20883:SF48">
    <property type="entry name" value="ECTOINE DIOXYGENASE"/>
    <property type="match status" value="1"/>
</dbReference>